<dbReference type="OrthoDB" id="10071381at2759"/>
<dbReference type="CDD" id="cd21788">
    <property type="entry name" value="Rad21_Rec8_M_SpRad21p-like"/>
    <property type="match status" value="1"/>
</dbReference>
<comment type="subcellular location">
    <subcellularLocation>
        <location evidence="1">Nucleus</location>
    </subcellularLocation>
</comment>
<dbReference type="InterPro" id="IPR036390">
    <property type="entry name" value="WH_DNA-bd_sf"/>
</dbReference>
<proteinExistence type="inferred from homology"/>
<feature type="domain" description="Rad21/Rec8-like protein N-terminal" evidence="6">
    <location>
        <begin position="1"/>
        <end position="101"/>
    </location>
</feature>
<dbReference type="AlphaFoldDB" id="A0A9N8WAT7"/>
<dbReference type="PANTHER" id="PTHR12585">
    <property type="entry name" value="SCC1 / RAD21 FAMILY MEMBER"/>
    <property type="match status" value="1"/>
</dbReference>
<dbReference type="Pfam" id="PF04825">
    <property type="entry name" value="Rad21_Rec8_N"/>
    <property type="match status" value="1"/>
</dbReference>
<dbReference type="GO" id="GO:0005634">
    <property type="term" value="C:nucleus"/>
    <property type="evidence" value="ECO:0007669"/>
    <property type="project" value="UniProtKB-SubCell"/>
</dbReference>
<dbReference type="PANTHER" id="PTHR12585:SF69">
    <property type="entry name" value="FI11703P"/>
    <property type="match status" value="1"/>
</dbReference>
<dbReference type="InterPro" id="IPR006909">
    <property type="entry name" value="Rad21/Rec8_C_eu"/>
</dbReference>
<evidence type="ECO:0000313" key="7">
    <source>
        <dbReference type="EMBL" id="CAG8483316.1"/>
    </source>
</evidence>
<dbReference type="GO" id="GO:0003682">
    <property type="term" value="F:chromatin binding"/>
    <property type="evidence" value="ECO:0007669"/>
    <property type="project" value="TreeGrafter"/>
</dbReference>
<dbReference type="InterPro" id="IPR039781">
    <property type="entry name" value="Rad21/Rec8-like"/>
</dbReference>
<organism evidence="7 8">
    <name type="scientific">Paraglomus occultum</name>
    <dbReference type="NCBI Taxonomy" id="144539"/>
    <lineage>
        <taxon>Eukaryota</taxon>
        <taxon>Fungi</taxon>
        <taxon>Fungi incertae sedis</taxon>
        <taxon>Mucoromycota</taxon>
        <taxon>Glomeromycotina</taxon>
        <taxon>Glomeromycetes</taxon>
        <taxon>Paraglomerales</taxon>
        <taxon>Paraglomeraceae</taxon>
        <taxon>Paraglomus</taxon>
    </lineage>
</organism>
<feature type="region of interest" description="Disordered" evidence="4">
    <location>
        <begin position="324"/>
        <end position="370"/>
    </location>
</feature>
<dbReference type="SUPFAM" id="SSF46785">
    <property type="entry name" value="Winged helix' DNA-binding domain"/>
    <property type="match status" value="1"/>
</dbReference>
<comment type="similarity">
    <text evidence="2">Belongs to the rad21 family.</text>
</comment>
<feature type="region of interest" description="Disordered" evidence="4">
    <location>
        <begin position="484"/>
        <end position="571"/>
    </location>
</feature>
<keyword evidence="8" id="KW-1185">Reference proteome</keyword>
<keyword evidence="3" id="KW-0539">Nucleus</keyword>
<dbReference type="EMBL" id="CAJVPJ010000133">
    <property type="protein sequence ID" value="CAG8483316.1"/>
    <property type="molecule type" value="Genomic_DNA"/>
</dbReference>
<sequence length="665" mass="73963">MFYSEAILSKKGPLAKVWLAAHWERKLSKTQFLQTNIQNSVGAILGGDQPPMALRLSGQLLLGVVRIYSRKARYLLEDCNEALVKIKLAFTPGVVDMPEESTVASFHAITLPDNITEYDILLPEPGFNLAAWDDQSQTLLASSHQPSNTSRPQDITIRDSFDMSLDITVGDDLLGDAFDEDGGLNLVLNFEDDLDPRIAQGSGSSHGSPRAIDVEVARRDATHGTEMEIEDIIGLNDMDIDKHLLSEDTNLNLDGEINRGLGELDREGEVGVEEGQEGNIEQQLLEHRTENDAEMEGVDVNVLIGDLDHELQMSDELRHLRLEDGTRNVDDSEAPVFAPDASPRNNEEEQFQFQSPEAEPQQTITTSNRRKRKILDEITELSNKHIAAQVKDTSDIITKPSFLPSSRKLLRLSEIRNFGIYYFFDLTAPANILPELHRLFSRKRIRTQPPAEPIPPTDSIQTERDTPAVETPAENGILTASVEEESGQVEGGQQGEQALGNQGEQTLGNDMMSPDFAPDFFDDNMDSPPQVSGNDNSNLSPEHMADDEDSPQGVTIFDQDDSQDQQTGSEAAFSKNTIKAMRLLQREFERTSNESGSRRLREKATISYETVAGKAKRQDAVKLFFELLVLKTKDVIDVQQKKSYGDIDIRPKAKMFDTLAASSVR</sequence>
<gene>
    <name evidence="7" type="ORF">POCULU_LOCUS1669</name>
</gene>
<dbReference type="GO" id="GO:1990414">
    <property type="term" value="P:replication-born double-strand break repair via sister chromatid exchange"/>
    <property type="evidence" value="ECO:0007669"/>
    <property type="project" value="TreeGrafter"/>
</dbReference>
<accession>A0A9N8WAT7</accession>
<feature type="compositionally biased region" description="Polar residues" evidence="4">
    <location>
        <begin position="527"/>
        <end position="540"/>
    </location>
</feature>
<evidence type="ECO:0000256" key="2">
    <source>
        <dbReference type="ARBA" id="ARBA00009870"/>
    </source>
</evidence>
<evidence type="ECO:0000313" key="8">
    <source>
        <dbReference type="Proteomes" id="UP000789572"/>
    </source>
</evidence>
<dbReference type="GO" id="GO:0008278">
    <property type="term" value="C:cohesin complex"/>
    <property type="evidence" value="ECO:0007669"/>
    <property type="project" value="InterPro"/>
</dbReference>
<dbReference type="InterPro" id="IPR023093">
    <property type="entry name" value="ScpA-like_C"/>
</dbReference>
<evidence type="ECO:0000256" key="1">
    <source>
        <dbReference type="ARBA" id="ARBA00004123"/>
    </source>
</evidence>
<evidence type="ECO:0000256" key="4">
    <source>
        <dbReference type="SAM" id="MobiDB-lite"/>
    </source>
</evidence>
<feature type="compositionally biased region" description="Low complexity" evidence="4">
    <location>
        <begin position="495"/>
        <end position="505"/>
    </location>
</feature>
<protein>
    <submittedName>
        <fullName evidence="7">613_t:CDS:1</fullName>
    </submittedName>
</protein>
<dbReference type="Pfam" id="PF04824">
    <property type="entry name" value="Rad21_Rec8"/>
    <property type="match status" value="1"/>
</dbReference>
<evidence type="ECO:0000259" key="5">
    <source>
        <dbReference type="Pfam" id="PF04824"/>
    </source>
</evidence>
<evidence type="ECO:0000259" key="6">
    <source>
        <dbReference type="Pfam" id="PF04825"/>
    </source>
</evidence>
<dbReference type="InterPro" id="IPR006910">
    <property type="entry name" value="Rad21_Rec8_N"/>
</dbReference>
<name>A0A9N8WAT7_9GLOM</name>
<feature type="compositionally biased region" description="Polar residues" evidence="4">
    <location>
        <begin position="351"/>
        <end position="367"/>
    </location>
</feature>
<feature type="region of interest" description="Disordered" evidence="4">
    <location>
        <begin position="447"/>
        <end position="469"/>
    </location>
</feature>
<dbReference type="GO" id="GO:0007062">
    <property type="term" value="P:sister chromatid cohesion"/>
    <property type="evidence" value="ECO:0007669"/>
    <property type="project" value="InterPro"/>
</dbReference>
<comment type="caution">
    <text evidence="7">The sequence shown here is derived from an EMBL/GenBank/DDBJ whole genome shotgun (WGS) entry which is preliminary data.</text>
</comment>
<feature type="domain" description="Rad21/Rec8-like protein C-terminal eukaryotic" evidence="5">
    <location>
        <begin position="605"/>
        <end position="655"/>
    </location>
</feature>
<dbReference type="Gene3D" id="1.10.10.580">
    <property type="entry name" value="Structural maintenance of chromosome 1. Chain E"/>
    <property type="match status" value="1"/>
</dbReference>
<dbReference type="Proteomes" id="UP000789572">
    <property type="component" value="Unassembled WGS sequence"/>
</dbReference>
<reference evidence="7" key="1">
    <citation type="submission" date="2021-06" db="EMBL/GenBank/DDBJ databases">
        <authorList>
            <person name="Kallberg Y."/>
            <person name="Tangrot J."/>
            <person name="Rosling A."/>
        </authorList>
    </citation>
    <scope>NUCLEOTIDE SEQUENCE</scope>
    <source>
        <strain evidence="7">IA702</strain>
    </source>
</reference>
<evidence type="ECO:0000256" key="3">
    <source>
        <dbReference type="ARBA" id="ARBA00023242"/>
    </source>
</evidence>